<dbReference type="InterPro" id="IPR005170">
    <property type="entry name" value="Transptr-assoc_dom"/>
</dbReference>
<dbReference type="GO" id="GO:0050660">
    <property type="term" value="F:flavin adenine dinucleotide binding"/>
    <property type="evidence" value="ECO:0007669"/>
    <property type="project" value="InterPro"/>
</dbReference>
<feature type="transmembrane region" description="Helical" evidence="4">
    <location>
        <begin position="125"/>
        <end position="144"/>
    </location>
</feature>
<keyword evidence="7" id="KW-1185">Reference proteome</keyword>
<dbReference type="SUPFAM" id="SSF54631">
    <property type="entry name" value="CBS-domain pair"/>
    <property type="match status" value="1"/>
</dbReference>
<feature type="transmembrane region" description="Helical" evidence="4">
    <location>
        <begin position="35"/>
        <end position="55"/>
    </location>
</feature>
<dbReference type="PANTHER" id="PTHR22777:SF17">
    <property type="entry name" value="UPF0053 PROTEIN SLL0260"/>
    <property type="match status" value="1"/>
</dbReference>
<dbReference type="PANTHER" id="PTHR22777">
    <property type="entry name" value="HEMOLYSIN-RELATED"/>
    <property type="match status" value="1"/>
</dbReference>
<keyword evidence="1" id="KW-0677">Repeat</keyword>
<reference evidence="6 7" key="1">
    <citation type="submission" date="2019-02" db="EMBL/GenBank/DDBJ databases">
        <title>Deep-cultivation of Planctomycetes and their phenomic and genomic characterization uncovers novel biology.</title>
        <authorList>
            <person name="Wiegand S."/>
            <person name="Jogler M."/>
            <person name="Boedeker C."/>
            <person name="Pinto D."/>
            <person name="Vollmers J."/>
            <person name="Rivas-Marin E."/>
            <person name="Kohn T."/>
            <person name="Peeters S.H."/>
            <person name="Heuer A."/>
            <person name="Rast P."/>
            <person name="Oberbeckmann S."/>
            <person name="Bunk B."/>
            <person name="Jeske O."/>
            <person name="Meyerdierks A."/>
            <person name="Storesund J.E."/>
            <person name="Kallscheuer N."/>
            <person name="Luecker S."/>
            <person name="Lage O.M."/>
            <person name="Pohl T."/>
            <person name="Merkel B.J."/>
            <person name="Hornburger P."/>
            <person name="Mueller R.-W."/>
            <person name="Bruemmer F."/>
            <person name="Labrenz M."/>
            <person name="Spormann A.M."/>
            <person name="Op Den Camp H."/>
            <person name="Overmann J."/>
            <person name="Amann R."/>
            <person name="Jetten M.S.M."/>
            <person name="Mascher T."/>
            <person name="Medema M.H."/>
            <person name="Devos D.P."/>
            <person name="Kaster A.-K."/>
            <person name="Ovreas L."/>
            <person name="Rohde M."/>
            <person name="Galperin M.Y."/>
            <person name="Jogler C."/>
        </authorList>
    </citation>
    <scope>NUCLEOTIDE SEQUENCE [LARGE SCALE GENOMIC DNA]</scope>
    <source>
        <strain evidence="6 7">CA54</strain>
    </source>
</reference>
<protein>
    <submittedName>
        <fullName evidence="6">Magnesium and cobalt efflux protein CorC</fullName>
    </submittedName>
</protein>
<evidence type="ECO:0000256" key="1">
    <source>
        <dbReference type="ARBA" id="ARBA00022737"/>
    </source>
</evidence>
<keyword evidence="2" id="KW-0129">CBS domain</keyword>
<dbReference type="InterPro" id="IPR036318">
    <property type="entry name" value="FAD-bd_PCMH-like_sf"/>
</dbReference>
<evidence type="ECO:0000313" key="7">
    <source>
        <dbReference type="Proteomes" id="UP000320735"/>
    </source>
</evidence>
<accession>A0A5C6BQB1</accession>
<evidence type="ECO:0000256" key="2">
    <source>
        <dbReference type="ARBA" id="ARBA00023122"/>
    </source>
</evidence>
<keyword evidence="3 4" id="KW-1133">Transmembrane helix</keyword>
<evidence type="ECO:0000256" key="4">
    <source>
        <dbReference type="SAM" id="Phobius"/>
    </source>
</evidence>
<comment type="caution">
    <text evidence="6">The sequence shown here is derived from an EMBL/GenBank/DDBJ whole genome shotgun (WGS) entry which is preliminary data.</text>
</comment>
<dbReference type="Gene3D" id="3.10.580.10">
    <property type="entry name" value="CBS-domain"/>
    <property type="match status" value="1"/>
</dbReference>
<dbReference type="InterPro" id="IPR002550">
    <property type="entry name" value="CNNM"/>
</dbReference>
<dbReference type="AlphaFoldDB" id="A0A5C6BQB1"/>
<dbReference type="PROSITE" id="PS51846">
    <property type="entry name" value="CNNM"/>
    <property type="match status" value="1"/>
</dbReference>
<evidence type="ECO:0000313" key="6">
    <source>
        <dbReference type="EMBL" id="TWU12814.1"/>
    </source>
</evidence>
<dbReference type="SMART" id="SM01091">
    <property type="entry name" value="CorC_HlyC"/>
    <property type="match status" value="1"/>
</dbReference>
<evidence type="ECO:0000256" key="3">
    <source>
        <dbReference type="PROSITE-ProRule" id="PRU01193"/>
    </source>
</evidence>
<organism evidence="6 7">
    <name type="scientific">Symmachiella macrocystis</name>
    <dbReference type="NCBI Taxonomy" id="2527985"/>
    <lineage>
        <taxon>Bacteria</taxon>
        <taxon>Pseudomonadati</taxon>
        <taxon>Planctomycetota</taxon>
        <taxon>Planctomycetia</taxon>
        <taxon>Planctomycetales</taxon>
        <taxon>Planctomycetaceae</taxon>
        <taxon>Symmachiella</taxon>
    </lineage>
</organism>
<keyword evidence="3 4" id="KW-0472">Membrane</keyword>
<name>A0A5C6BQB1_9PLAN</name>
<evidence type="ECO:0000259" key="5">
    <source>
        <dbReference type="PROSITE" id="PS51846"/>
    </source>
</evidence>
<proteinExistence type="predicted"/>
<dbReference type="GO" id="GO:0005886">
    <property type="term" value="C:plasma membrane"/>
    <property type="evidence" value="ECO:0007669"/>
    <property type="project" value="TreeGrafter"/>
</dbReference>
<dbReference type="Pfam" id="PF03471">
    <property type="entry name" value="CorC_HlyC"/>
    <property type="match status" value="1"/>
</dbReference>
<gene>
    <name evidence="6" type="primary">corC_1</name>
    <name evidence="6" type="ORF">CA54_16390</name>
</gene>
<sequence>MYKQSAATTRCRCAIRNEGLNTETTMSSFLDATEIWLPGTLAMAALTVASGFFSASETALFYLSRDELRAFHVGKPRERMAAALLRNPDRLLTAILFWNLVTNLTYFTVSILVTRKLETEGHTAAGGLFGFGSLVAIIVFGEVLPKSLAIAIRKSLSSWVSFPLAAAVRVLDPVAPLLRSVTILVRRTLWPKFTAEPYLDTDDLERAVETTEMSEDLIRQERQLLHNLLDLSEIPTEEVMRPRGSYLTFEPPVALSDLGGKIPPSGYVLLIEPGGESIEGAVPILNFSALPKKNLEQSAEEVVVVPWCASLAVTLQLLRSQYCNVAEVTNEYGATIGIVTYEDILDTMLRAQPSRAKRLLRREPVVEIEPGRYRVDGITTLRYLCARLDLDFEPSDEGTHTVAGLLNDELERVPETGDSCHWRGYRFTVTDVYRPGNFSAEVCRDEPPLESSP</sequence>
<dbReference type="Pfam" id="PF01595">
    <property type="entry name" value="CNNM"/>
    <property type="match status" value="1"/>
</dbReference>
<feature type="domain" description="CNNM transmembrane" evidence="5">
    <location>
        <begin position="32"/>
        <end position="222"/>
    </location>
</feature>
<dbReference type="Gene3D" id="3.30.465.10">
    <property type="match status" value="1"/>
</dbReference>
<dbReference type="SUPFAM" id="SSF56176">
    <property type="entry name" value="FAD-binding/transporter-associated domain-like"/>
    <property type="match status" value="1"/>
</dbReference>
<dbReference type="InterPro" id="IPR016169">
    <property type="entry name" value="FAD-bd_PCMH_sub2"/>
</dbReference>
<dbReference type="EMBL" id="SJPP01000001">
    <property type="protein sequence ID" value="TWU12814.1"/>
    <property type="molecule type" value="Genomic_DNA"/>
</dbReference>
<feature type="transmembrane region" description="Helical" evidence="4">
    <location>
        <begin position="91"/>
        <end position="113"/>
    </location>
</feature>
<dbReference type="Proteomes" id="UP000320735">
    <property type="component" value="Unassembled WGS sequence"/>
</dbReference>
<keyword evidence="3 4" id="KW-0812">Transmembrane</keyword>
<dbReference type="InterPro" id="IPR046342">
    <property type="entry name" value="CBS_dom_sf"/>
</dbReference>